<evidence type="ECO:0000256" key="3">
    <source>
        <dbReference type="ARBA" id="ARBA00022527"/>
    </source>
</evidence>
<evidence type="ECO:0000259" key="14">
    <source>
        <dbReference type="PROSITE" id="PS51285"/>
    </source>
</evidence>
<evidence type="ECO:0000313" key="15">
    <source>
        <dbReference type="EMBL" id="KAK9825924.1"/>
    </source>
</evidence>
<sequence>MQLRGDEPPLHISEATRKKAEAAKSYIENMYKMQHQNIQDRLERRTRLERQLQRESLSEAERSSILSELEARERDITRLQRQRLCAEDFEPLTIIGRGAFGEVRLCRERATGNIFAMKKLRKNEMLRRGQVDHVKAERNVLAEVHNPHVVRLFYSFQDEDFLYLVMEYLPGGDVMTLLMRKDILSEEETRYYIAETALALESIHRHSYIHRDIKPDNLLLDASGHMKLSDFGLCKPVDVSKLPTLHEEDVPSPSSEPGGLVASSQRPRGEKLAHWQANRRKLAFSTVGTPDYIAPEVLLKAGYGMECDWWSVGAIMYEMMVGYPPFYSDDPMTTCRKIVNWRSCLRFPPEVRLPPAARDLIERLLCDVDDRLGTAGGAAEIKAHPFFTGVAWDRLPHQRPPYVPRVEHALDTQNFERFDEEAGPPGGSGGKRWARADPNFIGYTYKNWEAVGSPADKAPGQVQLRRKPSSRPSLNSLQGAFEALDAEATSLPLRLCLRANVILAAHKRPALAAAAPGGLRNSADCLDAGKCRTLRREPKGSAHGSSWKCWRGAKLLREGTLTGVPAWFDDTCPLRYDRIPYGEIRNGTARPYLFGEPQRPACTNCRNDTLWAHMCLYESHGPVCPRTDQERLTRDFVERAEAGDTGARDLLRTTPCDLFPFLRGRTTWLIGDSMQQEFMRALQCFTMEFWDLGTRELGAYAPHAALQGLRGGWCVELPQRTRVCHLRCNDGDWLVDVLLPRMASLGAQREDIAVLNFGVWIDHEQEYRAQIAKLAAYYRRIRRRLPFVVWRDASVPHYNTATGDYECDACKRIVLPVRCSPIPGITLRADGALVSRNDTAQAVVLEGGWHNRVALPVLEALGAPVMHTWNSSVPLWQYHHHYTWPENPNDCKHMCHPSAYQVWIYELLSTLRASLHRLPAPASFGALGTA</sequence>
<organism evidence="15 16">
    <name type="scientific">Elliptochloris bilobata</name>
    <dbReference type="NCBI Taxonomy" id="381761"/>
    <lineage>
        <taxon>Eukaryota</taxon>
        <taxon>Viridiplantae</taxon>
        <taxon>Chlorophyta</taxon>
        <taxon>core chlorophytes</taxon>
        <taxon>Trebouxiophyceae</taxon>
        <taxon>Trebouxiophyceae incertae sedis</taxon>
        <taxon>Elliptochloris clade</taxon>
        <taxon>Elliptochloris</taxon>
    </lineage>
</organism>
<dbReference type="FunFam" id="1.10.510.10:FF:000042">
    <property type="entry name" value="Non-specific serine/threonine protein kinase"/>
    <property type="match status" value="1"/>
</dbReference>
<evidence type="ECO:0000256" key="10">
    <source>
        <dbReference type="ARBA" id="ARBA00048679"/>
    </source>
</evidence>
<proteinExistence type="inferred from homology"/>
<dbReference type="GO" id="GO:0005524">
    <property type="term" value="F:ATP binding"/>
    <property type="evidence" value="ECO:0007669"/>
    <property type="project" value="UniProtKB-UniRule"/>
</dbReference>
<keyword evidence="6 11" id="KW-0547">Nucleotide-binding</keyword>
<comment type="catalytic activity">
    <reaction evidence="10">
        <text>L-seryl-[protein] + ATP = O-phospho-L-seryl-[protein] + ADP + H(+)</text>
        <dbReference type="Rhea" id="RHEA:17989"/>
        <dbReference type="Rhea" id="RHEA-COMP:9863"/>
        <dbReference type="Rhea" id="RHEA-COMP:11604"/>
        <dbReference type="ChEBI" id="CHEBI:15378"/>
        <dbReference type="ChEBI" id="CHEBI:29999"/>
        <dbReference type="ChEBI" id="CHEBI:30616"/>
        <dbReference type="ChEBI" id="CHEBI:83421"/>
        <dbReference type="ChEBI" id="CHEBI:456216"/>
        <dbReference type="EC" id="2.7.11.1"/>
    </reaction>
</comment>
<keyword evidence="16" id="KW-1185">Reference proteome</keyword>
<dbReference type="InterPro" id="IPR059233">
    <property type="entry name" value="MobB_NdrA/B/Cbk1"/>
</dbReference>
<dbReference type="PROSITE" id="PS00107">
    <property type="entry name" value="PROTEIN_KINASE_ATP"/>
    <property type="match status" value="1"/>
</dbReference>
<dbReference type="PANTHER" id="PTHR22988">
    <property type="entry name" value="MYOTONIC DYSTROPHY S/T KINASE-RELATED"/>
    <property type="match status" value="1"/>
</dbReference>
<dbReference type="GO" id="GO:0004674">
    <property type="term" value="F:protein serine/threonine kinase activity"/>
    <property type="evidence" value="ECO:0007669"/>
    <property type="project" value="UniProtKB-KW"/>
</dbReference>
<dbReference type="CDD" id="cd05599">
    <property type="entry name" value="STKc_NDR_like"/>
    <property type="match status" value="1"/>
</dbReference>
<dbReference type="Pfam" id="PF00069">
    <property type="entry name" value="Pkinase"/>
    <property type="match status" value="2"/>
</dbReference>
<dbReference type="InterPro" id="IPR008271">
    <property type="entry name" value="Ser/Thr_kinase_AS"/>
</dbReference>
<evidence type="ECO:0000256" key="8">
    <source>
        <dbReference type="ARBA" id="ARBA00022840"/>
    </source>
</evidence>
<name>A0AAW1QXN0_9CHLO</name>
<dbReference type="AlphaFoldDB" id="A0AAW1QXN0"/>
<dbReference type="Gene3D" id="1.10.510.10">
    <property type="entry name" value="Transferase(Phosphotransferase) domain 1"/>
    <property type="match status" value="2"/>
</dbReference>
<dbReference type="PROSITE" id="PS50011">
    <property type="entry name" value="PROTEIN_KINASE_DOM"/>
    <property type="match status" value="1"/>
</dbReference>
<keyword evidence="4" id="KW-0597">Phosphoprotein</keyword>
<protein>
    <recommendedName>
        <fullName evidence="2">non-specific serine/threonine protein kinase</fullName>
        <ecNumber evidence="2">2.7.11.1</ecNumber>
    </recommendedName>
</protein>
<dbReference type="InterPro" id="IPR011009">
    <property type="entry name" value="Kinase-like_dom_sf"/>
</dbReference>
<evidence type="ECO:0000259" key="13">
    <source>
        <dbReference type="PROSITE" id="PS50011"/>
    </source>
</evidence>
<comment type="similarity">
    <text evidence="1">Belongs to the protein kinase superfamily. AGC Ser/Thr protein kinase family.</text>
</comment>
<gene>
    <name evidence="15" type="ORF">WJX81_007164</name>
</gene>
<dbReference type="PROSITE" id="PS00108">
    <property type="entry name" value="PROTEIN_KINASE_ST"/>
    <property type="match status" value="1"/>
</dbReference>
<feature type="binding site" evidence="11">
    <location>
        <position position="118"/>
    </location>
    <ligand>
        <name>ATP</name>
        <dbReference type="ChEBI" id="CHEBI:30616"/>
    </ligand>
</feature>
<dbReference type="Gene3D" id="3.30.200.20">
    <property type="entry name" value="Phosphorylase Kinase, domain 1"/>
    <property type="match status" value="2"/>
</dbReference>
<keyword evidence="3" id="KW-0723">Serine/threonine-protein kinase</keyword>
<reference evidence="15 16" key="1">
    <citation type="journal article" date="2024" name="Nat. Commun.">
        <title>Phylogenomics reveals the evolutionary origins of lichenization in chlorophyte algae.</title>
        <authorList>
            <person name="Puginier C."/>
            <person name="Libourel C."/>
            <person name="Otte J."/>
            <person name="Skaloud P."/>
            <person name="Haon M."/>
            <person name="Grisel S."/>
            <person name="Petersen M."/>
            <person name="Berrin J.G."/>
            <person name="Delaux P.M."/>
            <person name="Dal Grande F."/>
            <person name="Keller J."/>
        </authorList>
    </citation>
    <scope>NUCLEOTIDE SEQUENCE [LARGE SCALE GENOMIC DNA]</scope>
    <source>
        <strain evidence="15 16">SAG 245.80</strain>
    </source>
</reference>
<dbReference type="InterPro" id="IPR000961">
    <property type="entry name" value="AGC-kinase_C"/>
</dbReference>
<dbReference type="InterPro" id="IPR017441">
    <property type="entry name" value="Protein_kinase_ATP_BS"/>
</dbReference>
<feature type="domain" description="Protein kinase" evidence="13">
    <location>
        <begin position="89"/>
        <end position="387"/>
    </location>
</feature>
<dbReference type="SMART" id="SM00220">
    <property type="entry name" value="S_TKc"/>
    <property type="match status" value="1"/>
</dbReference>
<comment type="caution">
    <text evidence="15">The sequence shown here is derived from an EMBL/GenBank/DDBJ whole genome shotgun (WGS) entry which is preliminary data.</text>
</comment>
<evidence type="ECO:0000256" key="9">
    <source>
        <dbReference type="ARBA" id="ARBA00047899"/>
    </source>
</evidence>
<evidence type="ECO:0000256" key="4">
    <source>
        <dbReference type="ARBA" id="ARBA00022553"/>
    </source>
</evidence>
<feature type="region of interest" description="Disordered" evidence="12">
    <location>
        <begin position="245"/>
        <end position="265"/>
    </location>
</feature>
<dbReference type="CDD" id="cd21742">
    <property type="entry name" value="MobB_NDR_LATS-like"/>
    <property type="match status" value="1"/>
</dbReference>
<keyword evidence="8 11" id="KW-0067">ATP-binding</keyword>
<keyword evidence="7" id="KW-0418">Kinase</keyword>
<keyword evidence="5" id="KW-0808">Transferase</keyword>
<dbReference type="PANTHER" id="PTHR22988:SF76">
    <property type="entry name" value="CHROMOSOME UNDETERMINED SCAFFOLD_135, WHOLE GENOME SHOTGUN SEQUENCE"/>
    <property type="match status" value="1"/>
</dbReference>
<evidence type="ECO:0000256" key="5">
    <source>
        <dbReference type="ARBA" id="ARBA00022679"/>
    </source>
</evidence>
<dbReference type="FunFam" id="3.30.200.20:FF:000192">
    <property type="entry name" value="Serine/threonine-protein kinase cot-1"/>
    <property type="match status" value="1"/>
</dbReference>
<dbReference type="EMBL" id="JALJOU010000069">
    <property type="protein sequence ID" value="KAK9825924.1"/>
    <property type="molecule type" value="Genomic_DNA"/>
</dbReference>
<dbReference type="PROSITE" id="PS51285">
    <property type="entry name" value="AGC_KINASE_CTER"/>
    <property type="match status" value="1"/>
</dbReference>
<accession>A0AAW1QXN0</accession>
<feature type="domain" description="AGC-kinase C-terminal" evidence="14">
    <location>
        <begin position="388"/>
        <end position="455"/>
    </location>
</feature>
<evidence type="ECO:0000256" key="12">
    <source>
        <dbReference type="SAM" id="MobiDB-lite"/>
    </source>
</evidence>
<evidence type="ECO:0000256" key="1">
    <source>
        <dbReference type="ARBA" id="ARBA00009903"/>
    </source>
</evidence>
<evidence type="ECO:0000256" key="2">
    <source>
        <dbReference type="ARBA" id="ARBA00012513"/>
    </source>
</evidence>
<dbReference type="SMART" id="SM00133">
    <property type="entry name" value="S_TK_X"/>
    <property type="match status" value="1"/>
</dbReference>
<evidence type="ECO:0000256" key="6">
    <source>
        <dbReference type="ARBA" id="ARBA00022741"/>
    </source>
</evidence>
<dbReference type="InterPro" id="IPR000719">
    <property type="entry name" value="Prot_kinase_dom"/>
</dbReference>
<evidence type="ECO:0000256" key="7">
    <source>
        <dbReference type="ARBA" id="ARBA00022777"/>
    </source>
</evidence>
<dbReference type="FunFam" id="1.10.510.10:FF:000057">
    <property type="entry name" value="Non-specific serine/threonine protein kinase"/>
    <property type="match status" value="1"/>
</dbReference>
<comment type="catalytic activity">
    <reaction evidence="9">
        <text>L-threonyl-[protein] + ATP = O-phospho-L-threonyl-[protein] + ADP + H(+)</text>
        <dbReference type="Rhea" id="RHEA:46608"/>
        <dbReference type="Rhea" id="RHEA-COMP:11060"/>
        <dbReference type="Rhea" id="RHEA-COMP:11605"/>
        <dbReference type="ChEBI" id="CHEBI:15378"/>
        <dbReference type="ChEBI" id="CHEBI:30013"/>
        <dbReference type="ChEBI" id="CHEBI:30616"/>
        <dbReference type="ChEBI" id="CHEBI:61977"/>
        <dbReference type="ChEBI" id="CHEBI:456216"/>
        <dbReference type="EC" id="2.7.11.1"/>
    </reaction>
</comment>
<dbReference type="InterPro" id="IPR050839">
    <property type="entry name" value="Rho-assoc_Ser/Thr_Kinase"/>
</dbReference>
<dbReference type="EC" id="2.7.11.1" evidence="2"/>
<evidence type="ECO:0000256" key="11">
    <source>
        <dbReference type="PROSITE-ProRule" id="PRU10141"/>
    </source>
</evidence>
<evidence type="ECO:0000313" key="16">
    <source>
        <dbReference type="Proteomes" id="UP001445335"/>
    </source>
</evidence>
<dbReference type="SUPFAM" id="SSF56112">
    <property type="entry name" value="Protein kinase-like (PK-like)"/>
    <property type="match status" value="1"/>
</dbReference>
<dbReference type="Proteomes" id="UP001445335">
    <property type="component" value="Unassembled WGS sequence"/>
</dbReference>